<accession>A0A1J4JXZ3</accession>
<evidence type="ECO:0000256" key="1">
    <source>
        <dbReference type="SAM" id="MobiDB-lite"/>
    </source>
</evidence>
<dbReference type="EMBL" id="MLAK01000807">
    <property type="protein sequence ID" value="OHT04031.1"/>
    <property type="molecule type" value="Genomic_DNA"/>
</dbReference>
<protein>
    <recommendedName>
        <fullName evidence="4">Tubby C-terminal domain-containing protein</fullName>
    </recommendedName>
</protein>
<evidence type="ECO:0008006" key="4">
    <source>
        <dbReference type="Google" id="ProtNLM"/>
    </source>
</evidence>
<sequence>MHKVRPPSKPPAADGKIIGIRGRKNLRESNNANENNQTPEKPIQEIIDQIINDDPNQENPEQVIKKESETNNVFEEEEEKHQQPKSELEFEEDTPDEKSDEKENSQSSSSKIQINNVRPLIIPESVSTSLQQTDTIQPNESAEIQTPDEFCVYACINITKKFKPLEFHFLKNSSIIYHVIADRLINPSKFDVINQETQEIEAVIQISKKRTVFELMMNSDQRECQCITKIDYNGYDKDIRHIEFASYDEEMKEKCHLFEKPPTKNRDGKLTLYFGGKIVIPSIMNCILRTAANNDEVVGVRLIKDNTLEIDTKIDIKPSHVLTLAVASYHAR</sequence>
<keyword evidence="3" id="KW-1185">Reference proteome</keyword>
<gene>
    <name evidence="2" type="ORF">TRFO_28522</name>
</gene>
<evidence type="ECO:0000313" key="2">
    <source>
        <dbReference type="EMBL" id="OHT04031.1"/>
    </source>
</evidence>
<dbReference type="GeneID" id="94840929"/>
<dbReference type="Proteomes" id="UP000179807">
    <property type="component" value="Unassembled WGS sequence"/>
</dbReference>
<feature type="region of interest" description="Disordered" evidence="1">
    <location>
        <begin position="1"/>
        <end position="114"/>
    </location>
</feature>
<organism evidence="2 3">
    <name type="scientific">Tritrichomonas foetus</name>
    <dbReference type="NCBI Taxonomy" id="1144522"/>
    <lineage>
        <taxon>Eukaryota</taxon>
        <taxon>Metamonada</taxon>
        <taxon>Parabasalia</taxon>
        <taxon>Tritrichomonadida</taxon>
        <taxon>Tritrichomonadidae</taxon>
        <taxon>Tritrichomonas</taxon>
    </lineage>
</organism>
<proteinExistence type="predicted"/>
<evidence type="ECO:0000313" key="3">
    <source>
        <dbReference type="Proteomes" id="UP000179807"/>
    </source>
</evidence>
<feature type="compositionally biased region" description="Basic and acidic residues" evidence="1">
    <location>
        <begin position="79"/>
        <end position="88"/>
    </location>
</feature>
<dbReference type="VEuPathDB" id="TrichDB:TRFO_28522"/>
<comment type="caution">
    <text evidence="2">The sequence shown here is derived from an EMBL/GenBank/DDBJ whole genome shotgun (WGS) entry which is preliminary data.</text>
</comment>
<dbReference type="RefSeq" id="XP_068357167.1">
    <property type="nucleotide sequence ID" value="XM_068506225.1"/>
</dbReference>
<reference evidence="2" key="1">
    <citation type="submission" date="2016-10" db="EMBL/GenBank/DDBJ databases">
        <authorList>
            <person name="Benchimol M."/>
            <person name="Almeida L.G."/>
            <person name="Vasconcelos A.T."/>
            <person name="Perreira-Neves A."/>
            <person name="Rosa I.A."/>
            <person name="Tasca T."/>
            <person name="Bogo M.R."/>
            <person name="de Souza W."/>
        </authorList>
    </citation>
    <scope>NUCLEOTIDE SEQUENCE [LARGE SCALE GENOMIC DNA]</scope>
    <source>
        <strain evidence="2">K</strain>
    </source>
</reference>
<dbReference type="AlphaFoldDB" id="A0A1J4JXZ3"/>
<feature type="compositionally biased region" description="Low complexity" evidence="1">
    <location>
        <begin position="28"/>
        <end position="59"/>
    </location>
</feature>
<name>A0A1J4JXZ3_9EUKA</name>
<feature type="compositionally biased region" description="Low complexity" evidence="1">
    <location>
        <begin position="105"/>
        <end position="114"/>
    </location>
</feature>